<dbReference type="InterPro" id="IPR029055">
    <property type="entry name" value="Ntn_hydrolases_N"/>
</dbReference>
<feature type="non-terminal residue" evidence="2">
    <location>
        <position position="100"/>
    </location>
</feature>
<dbReference type="GeneID" id="103523232"/>
<proteinExistence type="predicted"/>
<protein>
    <submittedName>
        <fullName evidence="2">Proteasome subunit beta type-3-like</fullName>
    </submittedName>
</protein>
<name>A0A1S3DR56_DIACI</name>
<gene>
    <name evidence="2" type="primary">LOC103523232</name>
</gene>
<dbReference type="AlphaFoldDB" id="A0A1S3DR56"/>
<keyword evidence="1" id="KW-1185">Reference proteome</keyword>
<dbReference type="SUPFAM" id="SSF56235">
    <property type="entry name" value="N-terminal nucleophile aminohydrolases (Ntn hydrolases)"/>
    <property type="match status" value="1"/>
</dbReference>
<organism evidence="1 2">
    <name type="scientific">Diaphorina citri</name>
    <name type="common">Asian citrus psyllid</name>
    <dbReference type="NCBI Taxonomy" id="121845"/>
    <lineage>
        <taxon>Eukaryota</taxon>
        <taxon>Metazoa</taxon>
        <taxon>Ecdysozoa</taxon>
        <taxon>Arthropoda</taxon>
        <taxon>Hexapoda</taxon>
        <taxon>Insecta</taxon>
        <taxon>Pterygota</taxon>
        <taxon>Neoptera</taxon>
        <taxon>Paraneoptera</taxon>
        <taxon>Hemiptera</taxon>
        <taxon>Sternorrhyncha</taxon>
        <taxon>Psylloidea</taxon>
        <taxon>Psyllidae</taxon>
        <taxon>Diaphorininae</taxon>
        <taxon>Diaphorina</taxon>
    </lineage>
</organism>
<dbReference type="InterPro" id="IPR001353">
    <property type="entry name" value="Proteasome_sua/b"/>
</dbReference>
<dbReference type="Pfam" id="PF00227">
    <property type="entry name" value="Proteasome"/>
    <property type="match status" value="1"/>
</dbReference>
<reference evidence="2" key="1">
    <citation type="submission" date="2025-08" db="UniProtKB">
        <authorList>
            <consortium name="RefSeq"/>
        </authorList>
    </citation>
    <scope>IDENTIFICATION</scope>
</reference>
<dbReference type="GO" id="GO:0051603">
    <property type="term" value="P:proteolysis involved in protein catabolic process"/>
    <property type="evidence" value="ECO:0007669"/>
    <property type="project" value="InterPro"/>
</dbReference>
<dbReference type="Gene3D" id="3.60.20.10">
    <property type="entry name" value="Glutamine Phosphoribosylpyrophosphate, subunit 1, domain 1"/>
    <property type="match status" value="1"/>
</dbReference>
<evidence type="ECO:0000313" key="1">
    <source>
        <dbReference type="Proteomes" id="UP000079169"/>
    </source>
</evidence>
<sequence length="100" mass="10902">MTLRTANYVASEQSPISPDTFAAIASWELYARKLTSPLFINPIIAGFYPDSGEVFLSTLDMAGCETRKTDFVAGGSAQNMIMGIGESFWQPGLSPEQLFE</sequence>
<accession>A0A1S3DR56</accession>
<dbReference type="Proteomes" id="UP000079169">
    <property type="component" value="Unplaced"/>
</dbReference>
<dbReference type="PaxDb" id="121845-A0A1S3DR56"/>
<dbReference type="RefSeq" id="XP_008486517.1">
    <property type="nucleotide sequence ID" value="XM_008488295.1"/>
</dbReference>
<dbReference type="STRING" id="121845.A0A1S3DR56"/>
<evidence type="ECO:0000313" key="2">
    <source>
        <dbReference type="RefSeq" id="XP_008486517.1"/>
    </source>
</evidence>
<dbReference type="KEGG" id="dci:103523232"/>
<dbReference type="GO" id="GO:0005839">
    <property type="term" value="C:proteasome core complex"/>
    <property type="evidence" value="ECO:0007669"/>
    <property type="project" value="InterPro"/>
</dbReference>